<accession>A0A5B8IRT7</accession>
<evidence type="ECO:0000313" key="2">
    <source>
        <dbReference type="Proteomes" id="UP000320580"/>
    </source>
</evidence>
<sequence>MASAGTFALWHTLLAPTGSSVSDGGPVGLTGTAAARPEEPFLSSLDPAHRQQITTASATRAVTADALLLSALGASVDLVGNWADYPGLGIEAYQHRSAVGRDTTVQVDERGYLLPFGFPVQVTARTERHLDTGLLKVYRLTVLRPDISYDGIAALPHEGRAFPFARIRLNRPLDTDVVPADPLDGAGYWLNRPDQQDQRLLFDLTAEDRLGHRVDLTAPLVFIHGDQAYDPPTLAGPLTAYETIAAGLPLSATGRLTLAPVPGSNSETSTVDVAELRVGAVPSTAQPAELLAAGRLAALPRLLSVGARIPAMDAMAPPLPAAAAAIAGPPGTGPAVGAVRSLILDNDYVQSGLAATHQVYASLASAVPFAPPPTVSGAVAALGLPVHGLSATTGLVGGPLDAVKSGQFNATDYLSPTGTGSALPTRLLGVIDLTQLVPSGPIGAGDGTTAPKILTTVERPDGDLKPPTAVRTELTWTPDVSHKTVSCLTTGADATLDLHSTTVTRFDGTPPTAEVRGELRNFTLSFADILDIGFRRVGFTSKPGTTPALDVQIGTVGFSGDLSFLNKLREYLPSCAGGPRIDVGPDGIQVGYGLAVPTIEAGIFLLQNLTLTTTITLPFTEKAVTATFAISSADHPFLITVSFLGGGGHFALTVEAGQVTALDAQLQFGAAAALDLGIASGSVSITAGISLHLQNQASKLEGFFRAVGALDVLGIVSVSVEFFLELGTEQVPKPGLPGQTRTDVVGKASVTVRVRVAFFSQSVTLSVERRFGGGGDPSYADAFPDQTSWDRRCAAFADMEDA</sequence>
<gene>
    <name evidence="1" type="ORF">FQU76_26195</name>
</gene>
<reference evidence="1 2" key="1">
    <citation type="submission" date="2019-07" db="EMBL/GenBank/DDBJ databases">
        <authorList>
            <person name="Zhu P."/>
        </authorList>
    </citation>
    <scope>NUCLEOTIDE SEQUENCE [LARGE SCALE GENOMIC DNA]</scope>
    <source>
        <strain evidence="1 2">SSL-25</strain>
    </source>
</reference>
<keyword evidence="2" id="KW-1185">Reference proteome</keyword>
<organism evidence="1 2">
    <name type="scientific">Streptomyces qinzhouensis</name>
    <dbReference type="NCBI Taxonomy" id="2599401"/>
    <lineage>
        <taxon>Bacteria</taxon>
        <taxon>Bacillati</taxon>
        <taxon>Actinomycetota</taxon>
        <taxon>Actinomycetes</taxon>
        <taxon>Kitasatosporales</taxon>
        <taxon>Streptomycetaceae</taxon>
        <taxon>Streptomyces</taxon>
    </lineage>
</organism>
<dbReference type="OrthoDB" id="516973at2"/>
<evidence type="ECO:0000313" key="1">
    <source>
        <dbReference type="EMBL" id="QDY81302.1"/>
    </source>
</evidence>
<dbReference type="Proteomes" id="UP000320580">
    <property type="component" value="Chromosome"/>
</dbReference>
<protein>
    <submittedName>
        <fullName evidence="1">Uncharacterized protein</fullName>
    </submittedName>
</protein>
<dbReference type="AlphaFoldDB" id="A0A5B8IRT7"/>
<dbReference type="EMBL" id="CP042266">
    <property type="protein sequence ID" value="QDY81302.1"/>
    <property type="molecule type" value="Genomic_DNA"/>
</dbReference>
<name>A0A5B8IRT7_9ACTN</name>
<dbReference type="KEGG" id="sqz:FQU76_26195"/>
<proteinExistence type="predicted"/>